<evidence type="ECO:0000256" key="7">
    <source>
        <dbReference type="HAMAP-Rule" id="MF_00090"/>
    </source>
</evidence>
<dbReference type="Pfam" id="PF01135">
    <property type="entry name" value="PCMT"/>
    <property type="match status" value="1"/>
</dbReference>
<evidence type="ECO:0000313" key="9">
    <source>
        <dbReference type="Proteomes" id="UP001500392"/>
    </source>
</evidence>
<evidence type="ECO:0000256" key="2">
    <source>
        <dbReference type="ARBA" id="ARBA00005369"/>
    </source>
</evidence>
<evidence type="ECO:0000256" key="4">
    <source>
        <dbReference type="ARBA" id="ARBA00022603"/>
    </source>
</evidence>
<dbReference type="HAMAP" id="MF_00090">
    <property type="entry name" value="PIMT"/>
    <property type="match status" value="1"/>
</dbReference>
<dbReference type="NCBIfam" id="TIGR00080">
    <property type="entry name" value="pimt"/>
    <property type="match status" value="1"/>
</dbReference>
<name>A0ABP7WH77_9GAMM</name>
<protein>
    <recommendedName>
        <fullName evidence="7">Protein-L-isoaspartate O-methyltransferase</fullName>
        <ecNumber evidence="7">2.1.1.77</ecNumber>
    </recommendedName>
    <alternativeName>
        <fullName evidence="7">L-isoaspartyl protein carboxyl methyltransferase</fullName>
    </alternativeName>
    <alternativeName>
        <fullName evidence="7">Protein L-isoaspartyl methyltransferase</fullName>
    </alternativeName>
    <alternativeName>
        <fullName evidence="7">Protein-beta-aspartate methyltransferase</fullName>
        <shortName evidence="7">PIMT</shortName>
    </alternativeName>
</protein>
<dbReference type="PANTHER" id="PTHR11579">
    <property type="entry name" value="PROTEIN-L-ISOASPARTATE O-METHYLTRANSFERASE"/>
    <property type="match status" value="1"/>
</dbReference>
<dbReference type="NCBIfam" id="NF001453">
    <property type="entry name" value="PRK00312.1"/>
    <property type="match status" value="1"/>
</dbReference>
<keyword evidence="4 7" id="KW-0489">Methyltransferase</keyword>
<dbReference type="PROSITE" id="PS01279">
    <property type="entry name" value="PCMT"/>
    <property type="match status" value="1"/>
</dbReference>
<dbReference type="EC" id="2.1.1.77" evidence="7"/>
<comment type="catalytic activity">
    <reaction evidence="7">
        <text>[protein]-L-isoaspartate + S-adenosyl-L-methionine = [protein]-L-isoaspartate alpha-methyl ester + S-adenosyl-L-homocysteine</text>
        <dbReference type="Rhea" id="RHEA:12705"/>
        <dbReference type="Rhea" id="RHEA-COMP:12143"/>
        <dbReference type="Rhea" id="RHEA-COMP:12144"/>
        <dbReference type="ChEBI" id="CHEBI:57856"/>
        <dbReference type="ChEBI" id="CHEBI:59789"/>
        <dbReference type="ChEBI" id="CHEBI:90596"/>
        <dbReference type="ChEBI" id="CHEBI:90598"/>
        <dbReference type="EC" id="2.1.1.77"/>
    </reaction>
</comment>
<comment type="similarity">
    <text evidence="2 7">Belongs to the methyltransferase superfamily. L-isoaspartyl/D-aspartyl protein methyltransferase family.</text>
</comment>
<comment type="subcellular location">
    <subcellularLocation>
        <location evidence="1 7">Cytoplasm</location>
    </subcellularLocation>
</comment>
<proteinExistence type="inferred from homology"/>
<dbReference type="Gene3D" id="3.40.50.150">
    <property type="entry name" value="Vaccinia Virus protein VP39"/>
    <property type="match status" value="1"/>
</dbReference>
<accession>A0ABP7WH77</accession>
<feature type="active site" evidence="7">
    <location>
        <position position="80"/>
    </location>
</feature>
<evidence type="ECO:0000256" key="5">
    <source>
        <dbReference type="ARBA" id="ARBA00022679"/>
    </source>
</evidence>
<dbReference type="CDD" id="cd02440">
    <property type="entry name" value="AdoMet_MTases"/>
    <property type="match status" value="1"/>
</dbReference>
<dbReference type="InterPro" id="IPR000682">
    <property type="entry name" value="PCMT"/>
</dbReference>
<dbReference type="EMBL" id="BAABDM010000001">
    <property type="protein sequence ID" value="GAA4088414.1"/>
    <property type="molecule type" value="Genomic_DNA"/>
</dbReference>
<evidence type="ECO:0000256" key="1">
    <source>
        <dbReference type="ARBA" id="ARBA00004496"/>
    </source>
</evidence>
<reference evidence="9" key="1">
    <citation type="journal article" date="2019" name="Int. J. Syst. Evol. Microbiol.">
        <title>The Global Catalogue of Microorganisms (GCM) 10K type strain sequencing project: providing services to taxonomists for standard genome sequencing and annotation.</title>
        <authorList>
            <consortium name="The Broad Institute Genomics Platform"/>
            <consortium name="The Broad Institute Genome Sequencing Center for Infectious Disease"/>
            <person name="Wu L."/>
            <person name="Ma J."/>
        </authorList>
    </citation>
    <scope>NUCLEOTIDE SEQUENCE [LARGE SCALE GENOMIC DNA]</scope>
    <source>
        <strain evidence="9">JCM 17304</strain>
    </source>
</reference>
<keyword evidence="5 7" id="KW-0808">Transferase</keyword>
<comment type="function">
    <text evidence="7">Catalyzes the methyl esterification of L-isoaspartyl residues in peptides and proteins that result from spontaneous decomposition of normal L-aspartyl and L-asparaginyl residues. It plays a role in the repair and/or degradation of damaged proteins.</text>
</comment>
<keyword evidence="6 7" id="KW-0949">S-adenosyl-L-methionine</keyword>
<sequence>MFISVNRENWVTILNLQGIGMTSQRTRDRLIERLTERGISDNTVLNVIRGTPRHIFLDEALSHRAYEDSSLPIGFQQTLSQPYIVARMTELLLANGPRDRVLEVGTGSGYQTAILAQLVERVFSVERIRPLQEKARQRLRQLGLNNVQLRHADGGMGWKDRGPYDGILSTAAPAQVPDELLEQLAVGGRLVIPIGPQGKQQALYVFDKTEEGIQEQIIEPVLFVPLLSGLLA</sequence>
<organism evidence="8 9">
    <name type="scientific">Zhongshania borealis</name>
    <dbReference type="NCBI Taxonomy" id="889488"/>
    <lineage>
        <taxon>Bacteria</taxon>
        <taxon>Pseudomonadati</taxon>
        <taxon>Pseudomonadota</taxon>
        <taxon>Gammaproteobacteria</taxon>
        <taxon>Cellvibrionales</taxon>
        <taxon>Spongiibacteraceae</taxon>
        <taxon>Zhongshania</taxon>
    </lineage>
</organism>
<dbReference type="SUPFAM" id="SSF53335">
    <property type="entry name" value="S-adenosyl-L-methionine-dependent methyltransferases"/>
    <property type="match status" value="1"/>
</dbReference>
<keyword evidence="9" id="KW-1185">Reference proteome</keyword>
<comment type="caution">
    <text evidence="8">The sequence shown here is derived from an EMBL/GenBank/DDBJ whole genome shotgun (WGS) entry which is preliminary data.</text>
</comment>
<gene>
    <name evidence="7" type="primary">pcm</name>
    <name evidence="8" type="ORF">GCM10022414_09060</name>
</gene>
<dbReference type="PANTHER" id="PTHR11579:SF0">
    <property type="entry name" value="PROTEIN-L-ISOASPARTATE(D-ASPARTATE) O-METHYLTRANSFERASE"/>
    <property type="match status" value="1"/>
</dbReference>
<dbReference type="InterPro" id="IPR029063">
    <property type="entry name" value="SAM-dependent_MTases_sf"/>
</dbReference>
<keyword evidence="3 7" id="KW-0963">Cytoplasm</keyword>
<evidence type="ECO:0000256" key="3">
    <source>
        <dbReference type="ARBA" id="ARBA00022490"/>
    </source>
</evidence>
<dbReference type="Proteomes" id="UP001500392">
    <property type="component" value="Unassembled WGS sequence"/>
</dbReference>
<evidence type="ECO:0000313" key="8">
    <source>
        <dbReference type="EMBL" id="GAA4088414.1"/>
    </source>
</evidence>
<evidence type="ECO:0000256" key="6">
    <source>
        <dbReference type="ARBA" id="ARBA00022691"/>
    </source>
</evidence>